<protein>
    <submittedName>
        <fullName evidence="3">Uncharacterized protein LOC104768439</fullName>
    </submittedName>
</protein>
<dbReference type="Pfam" id="PF03692">
    <property type="entry name" value="CxxCxxCC"/>
    <property type="match status" value="1"/>
</dbReference>
<proteinExistence type="predicted"/>
<dbReference type="RefSeq" id="XP_010490732.1">
    <property type="nucleotide sequence ID" value="XM_010492430.2"/>
</dbReference>
<feature type="region of interest" description="Disordered" evidence="1">
    <location>
        <begin position="21"/>
        <end position="53"/>
    </location>
</feature>
<organism evidence="2 3">
    <name type="scientific">Camelina sativa</name>
    <name type="common">False flax</name>
    <name type="synonym">Myagrum sativum</name>
    <dbReference type="NCBI Taxonomy" id="90675"/>
    <lineage>
        <taxon>Eukaryota</taxon>
        <taxon>Viridiplantae</taxon>
        <taxon>Streptophyta</taxon>
        <taxon>Embryophyta</taxon>
        <taxon>Tracheophyta</taxon>
        <taxon>Spermatophyta</taxon>
        <taxon>Magnoliopsida</taxon>
        <taxon>eudicotyledons</taxon>
        <taxon>Gunneridae</taxon>
        <taxon>Pentapetalae</taxon>
        <taxon>rosids</taxon>
        <taxon>malvids</taxon>
        <taxon>Brassicales</taxon>
        <taxon>Brassicaceae</taxon>
        <taxon>Camelineae</taxon>
        <taxon>Camelina</taxon>
    </lineage>
</organism>
<keyword evidence="2" id="KW-1185">Reference proteome</keyword>
<reference evidence="2" key="1">
    <citation type="journal article" date="2014" name="Nat. Commun.">
        <title>The emerging biofuel crop Camelina sativa retains a highly undifferentiated hexaploid genome structure.</title>
        <authorList>
            <person name="Kagale S."/>
            <person name="Koh C."/>
            <person name="Nixon J."/>
            <person name="Bollina V."/>
            <person name="Clarke W.E."/>
            <person name="Tuteja R."/>
            <person name="Spillane C."/>
            <person name="Robinson S.J."/>
            <person name="Links M.G."/>
            <person name="Clarke C."/>
            <person name="Higgins E.E."/>
            <person name="Huebert T."/>
            <person name="Sharpe A.G."/>
            <person name="Parkin I.A."/>
        </authorList>
    </citation>
    <scope>NUCLEOTIDE SEQUENCE [LARGE SCALE GENOMIC DNA]</scope>
    <source>
        <strain evidence="2">cv. DH55</strain>
    </source>
</reference>
<dbReference type="GeneID" id="104768439"/>
<feature type="compositionally biased region" description="Polar residues" evidence="1">
    <location>
        <begin position="21"/>
        <end position="30"/>
    </location>
</feature>
<evidence type="ECO:0000313" key="2">
    <source>
        <dbReference type="Proteomes" id="UP000694864"/>
    </source>
</evidence>
<evidence type="ECO:0000313" key="3">
    <source>
        <dbReference type="RefSeq" id="XP_010490732.1"/>
    </source>
</evidence>
<gene>
    <name evidence="3" type="primary">LOC104768439</name>
</gene>
<sequence>MFTSLALSTAPLSTAIISAATRRSQVSQPKSTKKAKPENKRPTTTSTSGFSSGRTTKELTWKCVEGCGACCKLAKDFAFATPDEIFDDPDDVELYRSMIGDDGWCINYNKATRKCSIYSDRPYFCRVEPEVFKTLYGIEEKKFNKEAISCCIDTIKTIHGSDSKELDNFNRAIRSSPSSS</sequence>
<dbReference type="PANTHER" id="PTHR36791">
    <property type="entry name" value="OS03G0363400 PROTEIN"/>
    <property type="match status" value="1"/>
</dbReference>
<evidence type="ECO:0000256" key="1">
    <source>
        <dbReference type="SAM" id="MobiDB-lite"/>
    </source>
</evidence>
<name>A0ABM0XT93_CAMSA</name>
<reference evidence="3" key="2">
    <citation type="submission" date="2025-08" db="UniProtKB">
        <authorList>
            <consortium name="RefSeq"/>
        </authorList>
    </citation>
    <scope>IDENTIFICATION</scope>
    <source>
        <tissue evidence="3">Leaf</tissue>
    </source>
</reference>
<accession>A0ABM0XT93</accession>
<feature type="compositionally biased region" description="Low complexity" evidence="1">
    <location>
        <begin position="43"/>
        <end position="53"/>
    </location>
</feature>
<dbReference type="Proteomes" id="UP000694864">
    <property type="component" value="Chromosome 20"/>
</dbReference>
<dbReference type="InterPro" id="IPR005358">
    <property type="entry name" value="Puta_zinc/iron-chelating_dom"/>
</dbReference>
<dbReference type="PANTHER" id="PTHR36791:SF2">
    <property type="entry name" value="OS03G0363400 PROTEIN"/>
    <property type="match status" value="1"/>
</dbReference>